<dbReference type="Pfam" id="PF13399">
    <property type="entry name" value="LytR_C"/>
    <property type="match status" value="1"/>
</dbReference>
<dbReference type="InterPro" id="IPR050922">
    <property type="entry name" value="LytR/CpsA/Psr_CW_biosynth"/>
</dbReference>
<protein>
    <submittedName>
        <fullName evidence="4">LytR C-terminal domain-containing protein</fullName>
    </submittedName>
</protein>
<feature type="compositionally biased region" description="Acidic residues" evidence="1">
    <location>
        <begin position="77"/>
        <end position="109"/>
    </location>
</feature>
<evidence type="ECO:0000259" key="3">
    <source>
        <dbReference type="Pfam" id="PF13399"/>
    </source>
</evidence>
<feature type="region of interest" description="Disordered" evidence="1">
    <location>
        <begin position="62"/>
        <end position="109"/>
    </location>
</feature>
<feature type="compositionally biased region" description="Acidic residues" evidence="1">
    <location>
        <begin position="1"/>
        <end position="14"/>
    </location>
</feature>
<dbReference type="Proteomes" id="UP001596455">
    <property type="component" value="Unassembled WGS sequence"/>
</dbReference>
<dbReference type="Gene3D" id="3.30.70.2390">
    <property type="match status" value="1"/>
</dbReference>
<keyword evidence="2" id="KW-1133">Transmembrane helix</keyword>
<keyword evidence="5" id="KW-1185">Reference proteome</keyword>
<evidence type="ECO:0000256" key="1">
    <source>
        <dbReference type="SAM" id="MobiDB-lite"/>
    </source>
</evidence>
<evidence type="ECO:0000313" key="5">
    <source>
        <dbReference type="Proteomes" id="UP001596455"/>
    </source>
</evidence>
<proteinExistence type="predicted"/>
<dbReference type="EMBL" id="JBHTCQ010000001">
    <property type="protein sequence ID" value="MFC7404493.1"/>
    <property type="molecule type" value="Genomic_DNA"/>
</dbReference>
<feature type="transmembrane region" description="Helical" evidence="2">
    <location>
        <begin position="35"/>
        <end position="57"/>
    </location>
</feature>
<sequence length="199" mass="20876">MTTPDEEYPDDEFDAAGRDRSPQGVHRGPRPLWRALLPVLGVVVAALLLAWGAIALLGGGGGPEPTAGPTSPPASEETTEEPTDSETTEPTDEPTTDEPTTEEPTEEIDYDTTITVLNGAGVAGLAAQTSDQLSGEGFTDLVPEDYAFEEPTSTTLYYNNAELQPTAEAVAEILGIENVVESSDATVSIAVVLRPDFTG</sequence>
<name>A0ABW2Q4R8_9MICO</name>
<dbReference type="InterPro" id="IPR027381">
    <property type="entry name" value="LytR/CpsA/Psr_C"/>
</dbReference>
<dbReference type="PANTHER" id="PTHR33392:SF6">
    <property type="entry name" value="POLYISOPRENYL-TEICHOIC ACID--PEPTIDOGLYCAN TEICHOIC ACID TRANSFERASE TAGU"/>
    <property type="match status" value="1"/>
</dbReference>
<reference evidence="5" key="1">
    <citation type="journal article" date="2019" name="Int. J. Syst. Evol. Microbiol.">
        <title>The Global Catalogue of Microorganisms (GCM) 10K type strain sequencing project: providing services to taxonomists for standard genome sequencing and annotation.</title>
        <authorList>
            <consortium name="The Broad Institute Genomics Platform"/>
            <consortium name="The Broad Institute Genome Sequencing Center for Infectious Disease"/>
            <person name="Wu L."/>
            <person name="Ma J."/>
        </authorList>
    </citation>
    <scope>NUCLEOTIDE SEQUENCE [LARGE SCALE GENOMIC DNA]</scope>
    <source>
        <strain evidence="5">JCM 1490</strain>
    </source>
</reference>
<evidence type="ECO:0000313" key="4">
    <source>
        <dbReference type="EMBL" id="MFC7404493.1"/>
    </source>
</evidence>
<dbReference type="PANTHER" id="PTHR33392">
    <property type="entry name" value="POLYISOPRENYL-TEICHOIC ACID--PEPTIDOGLYCAN TEICHOIC ACID TRANSFERASE TAGU"/>
    <property type="match status" value="1"/>
</dbReference>
<feature type="compositionally biased region" description="Low complexity" evidence="1">
    <location>
        <begin position="64"/>
        <end position="76"/>
    </location>
</feature>
<gene>
    <name evidence="4" type="ORF">ACFQQL_05190</name>
</gene>
<keyword evidence="2" id="KW-0472">Membrane</keyword>
<accession>A0ABW2Q4R8</accession>
<organism evidence="4 5">
    <name type="scientific">Georgenia alba</name>
    <dbReference type="NCBI Taxonomy" id="2233858"/>
    <lineage>
        <taxon>Bacteria</taxon>
        <taxon>Bacillati</taxon>
        <taxon>Actinomycetota</taxon>
        <taxon>Actinomycetes</taxon>
        <taxon>Micrococcales</taxon>
        <taxon>Bogoriellaceae</taxon>
        <taxon>Georgenia</taxon>
    </lineage>
</organism>
<keyword evidence="2" id="KW-0812">Transmembrane</keyword>
<feature type="domain" description="LytR/CpsA/Psr regulator C-terminal" evidence="3">
    <location>
        <begin position="111"/>
        <end position="197"/>
    </location>
</feature>
<evidence type="ECO:0000256" key="2">
    <source>
        <dbReference type="SAM" id="Phobius"/>
    </source>
</evidence>
<dbReference type="RefSeq" id="WP_382391937.1">
    <property type="nucleotide sequence ID" value="NZ_JBHTCQ010000001.1"/>
</dbReference>
<comment type="caution">
    <text evidence="4">The sequence shown here is derived from an EMBL/GenBank/DDBJ whole genome shotgun (WGS) entry which is preliminary data.</text>
</comment>
<feature type="region of interest" description="Disordered" evidence="1">
    <location>
        <begin position="1"/>
        <end position="29"/>
    </location>
</feature>